<dbReference type="PROSITE" id="PS50240">
    <property type="entry name" value="TRYPSIN_DOM"/>
    <property type="match status" value="1"/>
</dbReference>
<dbReference type="EMBL" id="JAKKPZ010000022">
    <property type="protein sequence ID" value="KAI1711343.1"/>
    <property type="molecule type" value="Genomic_DNA"/>
</dbReference>
<evidence type="ECO:0000256" key="1">
    <source>
        <dbReference type="ARBA" id="ARBA00023157"/>
    </source>
</evidence>
<dbReference type="AlphaFoldDB" id="A0AAD4N4I7"/>
<feature type="chain" id="PRO_5042062060" evidence="3">
    <location>
        <begin position="22"/>
        <end position="243"/>
    </location>
</feature>
<dbReference type="SUPFAM" id="SSF50494">
    <property type="entry name" value="Trypsin-like serine proteases"/>
    <property type="match status" value="1"/>
</dbReference>
<dbReference type="PANTHER" id="PTHR24256">
    <property type="entry name" value="TRYPTASE-RELATED"/>
    <property type="match status" value="1"/>
</dbReference>
<dbReference type="GO" id="GO:0004252">
    <property type="term" value="F:serine-type endopeptidase activity"/>
    <property type="evidence" value="ECO:0007669"/>
    <property type="project" value="InterPro"/>
</dbReference>
<reference evidence="5" key="1">
    <citation type="submission" date="2022-01" db="EMBL/GenBank/DDBJ databases">
        <title>Genome Sequence Resource for Two Populations of Ditylenchus destructor, the Migratory Endoparasitic Phytonematode.</title>
        <authorList>
            <person name="Zhang H."/>
            <person name="Lin R."/>
            <person name="Xie B."/>
        </authorList>
    </citation>
    <scope>NUCLEOTIDE SEQUENCE</scope>
    <source>
        <strain evidence="5">BazhouSP</strain>
    </source>
</reference>
<dbReference type="CDD" id="cd00190">
    <property type="entry name" value="Tryp_SPc"/>
    <property type="match status" value="1"/>
</dbReference>
<evidence type="ECO:0000256" key="3">
    <source>
        <dbReference type="SAM" id="SignalP"/>
    </source>
</evidence>
<feature type="signal peptide" evidence="3">
    <location>
        <begin position="1"/>
        <end position="21"/>
    </location>
</feature>
<name>A0AAD4N4I7_9BILA</name>
<evidence type="ECO:0000313" key="5">
    <source>
        <dbReference type="EMBL" id="KAI1711343.1"/>
    </source>
</evidence>
<protein>
    <submittedName>
        <fullName evidence="5">Trypsin domain-containing protein</fullName>
    </submittedName>
</protein>
<dbReference type="InterPro" id="IPR043504">
    <property type="entry name" value="Peptidase_S1_PA_chymotrypsin"/>
</dbReference>
<dbReference type="Proteomes" id="UP001201812">
    <property type="component" value="Unassembled WGS sequence"/>
</dbReference>
<comment type="caution">
    <text evidence="5">The sequence shown here is derived from an EMBL/GenBank/DDBJ whole genome shotgun (WGS) entry which is preliminary data.</text>
</comment>
<evidence type="ECO:0000313" key="6">
    <source>
        <dbReference type="Proteomes" id="UP001201812"/>
    </source>
</evidence>
<keyword evidence="1" id="KW-1015">Disulfide bond</keyword>
<feature type="domain" description="Peptidase S1" evidence="4">
    <location>
        <begin position="1"/>
        <end position="236"/>
    </location>
</feature>
<dbReference type="InterPro" id="IPR051487">
    <property type="entry name" value="Ser/Thr_Proteases_Immune/Dev"/>
</dbReference>
<dbReference type="InterPro" id="IPR001254">
    <property type="entry name" value="Trypsin_dom"/>
</dbReference>
<dbReference type="GO" id="GO:0006508">
    <property type="term" value="P:proteolysis"/>
    <property type="evidence" value="ECO:0007669"/>
    <property type="project" value="InterPro"/>
</dbReference>
<keyword evidence="6" id="KW-1185">Reference proteome</keyword>
<comment type="similarity">
    <text evidence="2">Belongs to the peptidase S1 family. CLIP subfamily.</text>
</comment>
<organism evidence="5 6">
    <name type="scientific">Ditylenchus destructor</name>
    <dbReference type="NCBI Taxonomy" id="166010"/>
    <lineage>
        <taxon>Eukaryota</taxon>
        <taxon>Metazoa</taxon>
        <taxon>Ecdysozoa</taxon>
        <taxon>Nematoda</taxon>
        <taxon>Chromadorea</taxon>
        <taxon>Rhabditida</taxon>
        <taxon>Tylenchina</taxon>
        <taxon>Tylenchomorpha</taxon>
        <taxon>Sphaerularioidea</taxon>
        <taxon>Anguinidae</taxon>
        <taxon>Anguininae</taxon>
        <taxon>Ditylenchus</taxon>
    </lineage>
</organism>
<dbReference type="SMART" id="SM00020">
    <property type="entry name" value="Tryp_SPc"/>
    <property type="match status" value="1"/>
</dbReference>
<gene>
    <name evidence="5" type="ORF">DdX_10221</name>
</gene>
<dbReference type="Pfam" id="PF00089">
    <property type="entry name" value="Trypsin"/>
    <property type="match status" value="1"/>
</dbReference>
<dbReference type="InterPro" id="IPR009003">
    <property type="entry name" value="Peptidase_S1_PA"/>
</dbReference>
<keyword evidence="3" id="KW-0732">Signal</keyword>
<sequence>MATISFLGLSVILATLTLMTSAPFEELQCDHTRRRSSTGKISLASGIGSSSFDPDQEKMMITIGSVSIHDGQKIRVKRIIPYNNHSFLPNDIGIIELEEDLSFSKDIRPICLSGKHQVGDPDKNVVITGWGDITGYGAYPNTLREGTARVVKDEKCERYGADYTPETLICIGSHSGTAPWRGDSGGPALLHEGKRWTQIGITSYGMAHKDGSADLTWPSVYARISHFCDWIAENTNNEAKCDD</sequence>
<proteinExistence type="inferred from homology"/>
<evidence type="ECO:0000256" key="2">
    <source>
        <dbReference type="ARBA" id="ARBA00024195"/>
    </source>
</evidence>
<dbReference type="Gene3D" id="2.40.10.10">
    <property type="entry name" value="Trypsin-like serine proteases"/>
    <property type="match status" value="1"/>
</dbReference>
<accession>A0AAD4N4I7</accession>
<evidence type="ECO:0000259" key="4">
    <source>
        <dbReference type="PROSITE" id="PS50240"/>
    </source>
</evidence>